<dbReference type="PANTHER" id="PTHR24422">
    <property type="entry name" value="CHEMOTAXIS PROTEIN METHYLTRANSFERASE"/>
    <property type="match status" value="1"/>
</dbReference>
<dbReference type="Pfam" id="PF03705">
    <property type="entry name" value="CheR_N"/>
    <property type="match status" value="1"/>
</dbReference>
<evidence type="ECO:0000313" key="9">
    <source>
        <dbReference type="Proteomes" id="UP000243374"/>
    </source>
</evidence>
<name>A0A662Z8H0_9GAMM</name>
<dbReference type="SMART" id="SM00138">
    <property type="entry name" value="MeTrc"/>
    <property type="match status" value="1"/>
</dbReference>
<comment type="catalytic activity">
    <reaction evidence="1">
        <text>L-glutamyl-[protein] + S-adenosyl-L-methionine = [protein]-L-glutamate 5-O-methyl ester + S-adenosyl-L-homocysteine</text>
        <dbReference type="Rhea" id="RHEA:24452"/>
        <dbReference type="Rhea" id="RHEA-COMP:10208"/>
        <dbReference type="Rhea" id="RHEA-COMP:10311"/>
        <dbReference type="ChEBI" id="CHEBI:29973"/>
        <dbReference type="ChEBI" id="CHEBI:57856"/>
        <dbReference type="ChEBI" id="CHEBI:59789"/>
        <dbReference type="ChEBI" id="CHEBI:82795"/>
        <dbReference type="EC" id="2.1.1.80"/>
    </reaction>
</comment>
<dbReference type="SUPFAM" id="SSF47757">
    <property type="entry name" value="Chemotaxis receptor methyltransferase CheR, N-terminal domain"/>
    <property type="match status" value="1"/>
</dbReference>
<feature type="compositionally biased region" description="Low complexity" evidence="6">
    <location>
        <begin position="128"/>
        <end position="139"/>
    </location>
</feature>
<dbReference type="InterPro" id="IPR050903">
    <property type="entry name" value="Bact_Chemotaxis_MeTrfase"/>
</dbReference>
<feature type="compositionally biased region" description="Polar residues" evidence="6">
    <location>
        <begin position="182"/>
        <end position="192"/>
    </location>
</feature>
<dbReference type="Gene3D" id="1.10.155.10">
    <property type="entry name" value="Chemotaxis receptor methyltransferase CheR, N-terminal domain"/>
    <property type="match status" value="1"/>
</dbReference>
<reference evidence="8 9" key="1">
    <citation type="submission" date="2016-10" db="EMBL/GenBank/DDBJ databases">
        <authorList>
            <person name="Varghese N."/>
            <person name="Submissions S."/>
        </authorList>
    </citation>
    <scope>NUCLEOTIDE SEQUENCE [LARGE SCALE GENOMIC DNA]</scope>
    <source>
        <strain evidence="8 9">22B</strain>
    </source>
</reference>
<dbReference type="RefSeq" id="WP_241824726.1">
    <property type="nucleotide sequence ID" value="NZ_CP047056.1"/>
</dbReference>
<dbReference type="CDD" id="cd02440">
    <property type="entry name" value="AdoMet_MTases"/>
    <property type="match status" value="1"/>
</dbReference>
<keyword evidence="9" id="KW-1185">Reference proteome</keyword>
<sequence>MTFTNSNNNNSEGKFSKTFSSSLGSPASTSSTSGSSFGTNAGTSTKPSTFTAGTGSTLSSAAAKPAGFGGATASAASQFAYGKTSVPSASSAFSSTAQSKTVPLTSVSSATAARPAALSPSPVPPTPASASTASAAGSSMARPSTLGTAPNASATSAATATTARPSAFTATSTTAARPSAFGTTAQPSSSAGAATRPSVFTSSMAATASAASTAATRTSSFTSTVSTAVRPSAFTATSATSVSGTLGSRTSAPVSSDEFAKKFAETRAALSTAKRSPLHSGSSDAGNAPAVEPGQEVTDVQYRRFAAFIEEKCGIVLGAGKQYLVNSRLSTLLSKFGISNVDELINKAMENTPNNKIQEAVIDAMTTNETLWFRDTYPYTALEQFILPELAKKGKYPVRIWSAACSSGQEPYSIGIVVQEQMAKMLHIDPKQTQIIGTDLSPEMLATCKLGQYDVHALSRGLSAERKSKFFKPTRNPNIMQIDPRVKSMVEFRPMNLLGSYALMGKFDVIFCRNVLIYFSNDVKAEILRKLTMCLNPGGYLILGSTETLVGVADKYEMVRHSPGILYRLKPQKFVF</sequence>
<feature type="compositionally biased region" description="Polar residues" evidence="6">
    <location>
        <begin position="1"/>
        <end position="13"/>
    </location>
</feature>
<dbReference type="InterPro" id="IPR036804">
    <property type="entry name" value="CheR_N_sf"/>
</dbReference>
<evidence type="ECO:0000259" key="7">
    <source>
        <dbReference type="PROSITE" id="PS50123"/>
    </source>
</evidence>
<protein>
    <recommendedName>
        <fullName evidence="2">protein-glutamate O-methyltransferase</fullName>
        <ecNumber evidence="2">2.1.1.80</ecNumber>
    </recommendedName>
</protein>
<evidence type="ECO:0000256" key="6">
    <source>
        <dbReference type="SAM" id="MobiDB-lite"/>
    </source>
</evidence>
<dbReference type="InterPro" id="IPR022642">
    <property type="entry name" value="CheR_C"/>
</dbReference>
<dbReference type="Pfam" id="PF01739">
    <property type="entry name" value="CheR"/>
    <property type="match status" value="1"/>
</dbReference>
<organism evidence="8 9">
    <name type="scientific">Succinivibrio dextrinosolvens</name>
    <dbReference type="NCBI Taxonomy" id="83771"/>
    <lineage>
        <taxon>Bacteria</taxon>
        <taxon>Pseudomonadati</taxon>
        <taxon>Pseudomonadota</taxon>
        <taxon>Gammaproteobacteria</taxon>
        <taxon>Aeromonadales</taxon>
        <taxon>Succinivibrionaceae</taxon>
        <taxon>Succinivibrio</taxon>
    </lineage>
</organism>
<evidence type="ECO:0000313" key="8">
    <source>
        <dbReference type="EMBL" id="SFK00011.1"/>
    </source>
</evidence>
<proteinExistence type="predicted"/>
<dbReference type="Proteomes" id="UP000243374">
    <property type="component" value="Unassembled WGS sequence"/>
</dbReference>
<dbReference type="AlphaFoldDB" id="A0A662Z8H0"/>
<feature type="region of interest" description="Disordered" evidence="6">
    <location>
        <begin position="1"/>
        <end position="69"/>
    </location>
</feature>
<dbReference type="Gene3D" id="3.40.50.150">
    <property type="entry name" value="Vaccinia Virus protein VP39"/>
    <property type="match status" value="1"/>
</dbReference>
<evidence type="ECO:0000256" key="5">
    <source>
        <dbReference type="ARBA" id="ARBA00022691"/>
    </source>
</evidence>
<dbReference type="EC" id="2.1.1.80" evidence="2"/>
<feature type="region of interest" description="Disordered" evidence="6">
    <location>
        <begin position="271"/>
        <end position="294"/>
    </location>
</feature>
<feature type="region of interest" description="Disordered" evidence="6">
    <location>
        <begin position="113"/>
        <end position="195"/>
    </location>
</feature>
<keyword evidence="4" id="KW-0808">Transferase</keyword>
<dbReference type="PROSITE" id="PS50123">
    <property type="entry name" value="CHER"/>
    <property type="match status" value="1"/>
</dbReference>
<dbReference type="InterPro" id="IPR022641">
    <property type="entry name" value="CheR_N"/>
</dbReference>
<evidence type="ECO:0000256" key="1">
    <source>
        <dbReference type="ARBA" id="ARBA00001541"/>
    </source>
</evidence>
<evidence type="ECO:0000256" key="2">
    <source>
        <dbReference type="ARBA" id="ARBA00012534"/>
    </source>
</evidence>
<dbReference type="SUPFAM" id="SSF53335">
    <property type="entry name" value="S-adenosyl-L-methionine-dependent methyltransferases"/>
    <property type="match status" value="1"/>
</dbReference>
<feature type="compositionally biased region" description="Low complexity" evidence="6">
    <location>
        <begin position="148"/>
        <end position="181"/>
    </location>
</feature>
<gene>
    <name evidence="8" type="ORF">SAMN04487865_101321</name>
</gene>
<dbReference type="GO" id="GO:0008983">
    <property type="term" value="F:protein-glutamate O-methyltransferase activity"/>
    <property type="evidence" value="ECO:0007669"/>
    <property type="project" value="UniProtKB-EC"/>
</dbReference>
<dbReference type="InterPro" id="IPR029063">
    <property type="entry name" value="SAM-dependent_MTases_sf"/>
</dbReference>
<feature type="compositionally biased region" description="Low complexity" evidence="6">
    <location>
        <begin position="18"/>
        <end position="63"/>
    </location>
</feature>
<feature type="domain" description="CheR-type methyltransferase" evidence="7">
    <location>
        <begin position="290"/>
        <end position="572"/>
    </location>
</feature>
<accession>A0A662Z8H0</accession>
<keyword evidence="3 8" id="KW-0489">Methyltransferase</keyword>
<dbReference type="GO" id="GO:0032259">
    <property type="term" value="P:methylation"/>
    <property type="evidence" value="ECO:0007669"/>
    <property type="project" value="UniProtKB-KW"/>
</dbReference>
<keyword evidence="5" id="KW-0949">S-adenosyl-L-methionine</keyword>
<evidence type="ECO:0000256" key="3">
    <source>
        <dbReference type="ARBA" id="ARBA00022603"/>
    </source>
</evidence>
<dbReference type="PRINTS" id="PR00996">
    <property type="entry name" value="CHERMTFRASE"/>
</dbReference>
<dbReference type="PANTHER" id="PTHR24422:SF21">
    <property type="entry name" value="CHEMOTAXIS PROTEIN METHYLTRANSFERASE 1"/>
    <property type="match status" value="1"/>
</dbReference>
<evidence type="ECO:0000256" key="4">
    <source>
        <dbReference type="ARBA" id="ARBA00022679"/>
    </source>
</evidence>
<dbReference type="InterPro" id="IPR000780">
    <property type="entry name" value="CheR_MeTrfase"/>
</dbReference>
<dbReference type="EMBL" id="FOSF01000013">
    <property type="protein sequence ID" value="SFK00011.1"/>
    <property type="molecule type" value="Genomic_DNA"/>
</dbReference>